<dbReference type="SUPFAM" id="SSF140931">
    <property type="entry name" value="Fic-like"/>
    <property type="match status" value="1"/>
</dbReference>
<dbReference type="InterPro" id="IPR036597">
    <property type="entry name" value="Fido-like_dom_sf"/>
</dbReference>
<dbReference type="PANTHER" id="PTHR13504:SF38">
    <property type="entry name" value="FIDO DOMAIN-CONTAINING PROTEIN"/>
    <property type="match status" value="1"/>
</dbReference>
<proteinExistence type="predicted"/>
<dbReference type="PROSITE" id="PS51459">
    <property type="entry name" value="FIDO"/>
    <property type="match status" value="1"/>
</dbReference>
<dbReference type="RefSeq" id="WP_390228056.1">
    <property type="nucleotide sequence ID" value="NZ_JBHSCN010000004.1"/>
</dbReference>
<evidence type="ECO:0000313" key="3">
    <source>
        <dbReference type="Proteomes" id="UP001595900"/>
    </source>
</evidence>
<keyword evidence="3" id="KW-1185">Reference proteome</keyword>
<evidence type="ECO:0000259" key="1">
    <source>
        <dbReference type="PROSITE" id="PS51459"/>
    </source>
</evidence>
<reference evidence="3" key="1">
    <citation type="journal article" date="2019" name="Int. J. Syst. Evol. Microbiol.">
        <title>The Global Catalogue of Microorganisms (GCM) 10K type strain sequencing project: providing services to taxonomists for standard genome sequencing and annotation.</title>
        <authorList>
            <consortium name="The Broad Institute Genomics Platform"/>
            <consortium name="The Broad Institute Genome Sequencing Center for Infectious Disease"/>
            <person name="Wu L."/>
            <person name="Ma J."/>
        </authorList>
    </citation>
    <scope>NUCLEOTIDE SEQUENCE [LARGE SCALE GENOMIC DNA]</scope>
    <source>
        <strain evidence="3">CGMCC 1.10363</strain>
    </source>
</reference>
<dbReference type="PANTHER" id="PTHR13504">
    <property type="entry name" value="FIDO DOMAIN-CONTAINING PROTEIN DDB_G0283145"/>
    <property type="match status" value="1"/>
</dbReference>
<organism evidence="2 3">
    <name type="scientific">Gryllotalpicola reticulitermitis</name>
    <dbReference type="NCBI Taxonomy" id="1184153"/>
    <lineage>
        <taxon>Bacteria</taxon>
        <taxon>Bacillati</taxon>
        <taxon>Actinomycetota</taxon>
        <taxon>Actinomycetes</taxon>
        <taxon>Micrococcales</taxon>
        <taxon>Microbacteriaceae</taxon>
        <taxon>Gryllotalpicola</taxon>
    </lineage>
</organism>
<accession>A0ABV8Q6N0</accession>
<dbReference type="Gene3D" id="1.10.3290.10">
    <property type="entry name" value="Fido-like domain"/>
    <property type="match status" value="1"/>
</dbReference>
<dbReference type="InterPro" id="IPR040198">
    <property type="entry name" value="Fido_containing"/>
</dbReference>
<name>A0ABV8Q6N0_9MICO</name>
<protein>
    <submittedName>
        <fullName evidence="2">Fic family protein</fullName>
    </submittedName>
</protein>
<dbReference type="InterPro" id="IPR003812">
    <property type="entry name" value="Fido"/>
</dbReference>
<evidence type="ECO:0000313" key="2">
    <source>
        <dbReference type="EMBL" id="MFC4243080.1"/>
    </source>
</evidence>
<dbReference type="Proteomes" id="UP001595900">
    <property type="component" value="Unassembled WGS sequence"/>
</dbReference>
<sequence length="343" mass="36872">MEAAAAAVAGLEADAGPGSGAISSFLIRTESISSSKIEHVEASTDDFARAIAGIRANESATSMVAASRAVGKMINDAGKAGLITLDSMLAAHHTLMKDDPHDQAFAGKVRDQQNWILGSDYSPIGAVHVPPVPERVGELLEDLIEFSNRDDIPAIAQAAIAHAQFESIHPFTDGNGRIGRALIGAILRRRGLTVTTTPPIASALVAKQQDYFDMVNRYRDGYLDPFIQSMARSTQIASQEARVSVTRIRELPTEWAETVRPRSGSAAHTLLSVLLDHPVISAQEAEDLGHAATSSTYAALDRLEEAGVVHQITNRQRNRVWAVSAITSELDDLTARIARRARE</sequence>
<comment type="caution">
    <text evidence="2">The sequence shown here is derived from an EMBL/GenBank/DDBJ whole genome shotgun (WGS) entry which is preliminary data.</text>
</comment>
<feature type="domain" description="Fido" evidence="1">
    <location>
        <begin position="83"/>
        <end position="232"/>
    </location>
</feature>
<dbReference type="EMBL" id="JBHSCN010000004">
    <property type="protein sequence ID" value="MFC4243080.1"/>
    <property type="molecule type" value="Genomic_DNA"/>
</dbReference>
<gene>
    <name evidence="2" type="ORF">ACFOYW_06820</name>
</gene>
<dbReference type="Pfam" id="PF02661">
    <property type="entry name" value="Fic"/>
    <property type="match status" value="1"/>
</dbReference>